<gene>
    <name evidence="1" type="ordered locus">MODMU_3048</name>
</gene>
<sequence length="50" mass="5283">MNETLFATSPSEYPTTRLRGSLSSALVRVESLTMTDSFSTGLSSGALGRV</sequence>
<keyword evidence="2" id="KW-1185">Reference proteome</keyword>
<name>I4EYL1_MODI5</name>
<accession>I4EYL1</accession>
<dbReference type="AlphaFoldDB" id="I4EYL1"/>
<evidence type="ECO:0000313" key="1">
    <source>
        <dbReference type="EMBL" id="CCH88474.1"/>
    </source>
</evidence>
<proteinExistence type="predicted"/>
<dbReference type="Proteomes" id="UP000006461">
    <property type="component" value="Chromosome"/>
</dbReference>
<reference evidence="1 2" key="1">
    <citation type="journal article" date="2012" name="J. Bacteriol.">
        <title>Genome Sequence of Radiation-Resistant Modestobacter marinus Strain BC501, a Representative Actinobacterium That Thrives on Calcareous Stone Surfaces.</title>
        <authorList>
            <person name="Normand P."/>
            <person name="Gury J."/>
            <person name="Pujic P."/>
            <person name="Chouaia B."/>
            <person name="Crotti E."/>
            <person name="Brusetti L."/>
            <person name="Daffonchio D."/>
            <person name="Vacherie B."/>
            <person name="Barbe V."/>
            <person name="Medigue C."/>
            <person name="Calteau A."/>
            <person name="Ghodhbane-Gtari F."/>
            <person name="Essoussi I."/>
            <person name="Nouioui I."/>
            <person name="Abbassi-Ghozzi I."/>
            <person name="Gtari M."/>
        </authorList>
    </citation>
    <scope>NUCLEOTIDE SEQUENCE [LARGE SCALE GENOMIC DNA]</scope>
    <source>
        <strain evidence="2">BC 501</strain>
    </source>
</reference>
<dbReference type="KEGG" id="mmar:MODMU_3048"/>
<evidence type="ECO:0000313" key="2">
    <source>
        <dbReference type="Proteomes" id="UP000006461"/>
    </source>
</evidence>
<protein>
    <submittedName>
        <fullName evidence="1">Uncharacterized protein</fullName>
    </submittedName>
</protein>
<dbReference type="HOGENOM" id="CLU_3119929_0_0_11"/>
<dbReference type="EMBL" id="FO203431">
    <property type="protein sequence ID" value="CCH88474.1"/>
    <property type="molecule type" value="Genomic_DNA"/>
</dbReference>
<organism evidence="1 2">
    <name type="scientific">Modestobacter italicus (strain DSM 44449 / CECT 9708 / BC 501)</name>
    <dbReference type="NCBI Taxonomy" id="2732864"/>
    <lineage>
        <taxon>Bacteria</taxon>
        <taxon>Bacillati</taxon>
        <taxon>Actinomycetota</taxon>
        <taxon>Actinomycetes</taxon>
        <taxon>Geodermatophilales</taxon>
        <taxon>Geodermatophilaceae</taxon>
        <taxon>Modestobacter</taxon>
    </lineage>
</organism>